<dbReference type="OrthoDB" id="9809781at2"/>
<evidence type="ECO:0000313" key="5">
    <source>
        <dbReference type="Proteomes" id="UP000481030"/>
    </source>
</evidence>
<comment type="caution">
    <text evidence="4">The sequence shown here is derived from an EMBL/GenBank/DDBJ whole genome shotgun (WGS) entry which is preliminary data.</text>
</comment>
<dbReference type="SUPFAM" id="SSF55383">
    <property type="entry name" value="Copper amine oxidase, domain N"/>
    <property type="match status" value="1"/>
</dbReference>
<dbReference type="PANTHER" id="PTHR40446:SF2">
    <property type="entry name" value="N-ACETYLGLUCOSAMINE-1-PHOSPHODIESTER ALPHA-N-ACETYLGLUCOSAMINIDASE"/>
    <property type="match status" value="1"/>
</dbReference>
<dbReference type="Proteomes" id="UP000481030">
    <property type="component" value="Unassembled WGS sequence"/>
</dbReference>
<name>A0A6L3VB67_9BACI</name>
<dbReference type="AlphaFoldDB" id="A0A6L3VB67"/>
<accession>A0A6L3VB67</accession>
<proteinExistence type="predicted"/>
<evidence type="ECO:0000256" key="1">
    <source>
        <dbReference type="SAM" id="SignalP"/>
    </source>
</evidence>
<gene>
    <name evidence="4" type="ORF">F7731_10440</name>
</gene>
<feature type="domain" description="Phosphodiester glycosidase" evidence="3">
    <location>
        <begin position="296"/>
        <end position="465"/>
    </location>
</feature>
<dbReference type="Gene3D" id="3.30.457.10">
    <property type="entry name" value="Copper amine oxidase-like, N-terminal domain"/>
    <property type="match status" value="1"/>
</dbReference>
<dbReference type="RefSeq" id="WP_151534717.1">
    <property type="nucleotide sequence ID" value="NZ_WBOS01000003.1"/>
</dbReference>
<protein>
    <submittedName>
        <fullName evidence="4">Copper amine oxidase</fullName>
    </submittedName>
</protein>
<keyword evidence="1" id="KW-0732">Signal</keyword>
<organism evidence="4 5">
    <name type="scientific">Cytobacillus depressus</name>
    <dbReference type="NCBI Taxonomy" id="1602942"/>
    <lineage>
        <taxon>Bacteria</taxon>
        <taxon>Bacillati</taxon>
        <taxon>Bacillota</taxon>
        <taxon>Bacilli</taxon>
        <taxon>Bacillales</taxon>
        <taxon>Bacillaceae</taxon>
        <taxon>Cytobacillus</taxon>
    </lineage>
</organism>
<keyword evidence="5" id="KW-1185">Reference proteome</keyword>
<dbReference type="InterPro" id="IPR012854">
    <property type="entry name" value="Cu_amine_oxidase-like_N"/>
</dbReference>
<dbReference type="InterPro" id="IPR018711">
    <property type="entry name" value="NAGPA"/>
</dbReference>
<dbReference type="Pfam" id="PF09992">
    <property type="entry name" value="NAGPA"/>
    <property type="match status" value="1"/>
</dbReference>
<feature type="chain" id="PRO_5026745291" evidence="1">
    <location>
        <begin position="25"/>
        <end position="468"/>
    </location>
</feature>
<reference evidence="4 5" key="1">
    <citation type="journal article" date="2016" name="Antonie Van Leeuwenhoek">
        <title>Bacillus depressus sp. nov., isolated from soil of a sunflower field.</title>
        <authorList>
            <person name="Wei X."/>
            <person name="Xin D."/>
            <person name="Xin Y."/>
            <person name="Zhang H."/>
            <person name="Wang T."/>
            <person name="Zhang J."/>
        </authorList>
    </citation>
    <scope>NUCLEOTIDE SEQUENCE [LARGE SCALE GENOMIC DNA]</scope>
    <source>
        <strain evidence="4 5">BZ1</strain>
    </source>
</reference>
<sequence>MGKKGYATLVFFLLTLLLPTFTLADNNYTGLMNNGSATIPIRGVFQSMGVKVDWEQTTKKITLKKDGFHTVLQVGNKQAVVNGKKQQLDTAPYIHNGTTYLPLRFIAEALGANVTWDQSSKIATIKYSGIAIQVKVISNQVTNEKVTSFKKTINGVGVTGIKIPANAGYLPKIVLANGQFGKTQSLAAMAQSNNAVAAINGTFFEAYGGHPDPWNQIINDGEVVHIGNTGSAFGFTKDGSVKLEKLKISIKGATNGSYQHPNNWYAFGLNHLPSKNGNLSYLFTSKWGKVLGFNYGTNIVVANGVVTKISNGGDVSIPPNGNVISLHGSEKYLASRFTIGMKVEYKVSFSNNHGNEVDWSDVVTAVGAGPSLVKDGKVIVDAASEGFTEAKILKQSLSRSAIGVTSQGDILLMNATTTIQKLAQVMQSLGAVQAMNLDGGASSGLYLNGQYLVKPGRGLNNALVFIKE</sequence>
<feature type="signal peptide" evidence="1">
    <location>
        <begin position="1"/>
        <end position="24"/>
    </location>
</feature>
<feature type="domain" description="Copper amine oxidase-like N-terminal" evidence="2">
    <location>
        <begin position="31"/>
        <end position="123"/>
    </location>
</feature>
<evidence type="ECO:0000313" key="4">
    <source>
        <dbReference type="EMBL" id="KAB2336762.1"/>
    </source>
</evidence>
<evidence type="ECO:0000259" key="3">
    <source>
        <dbReference type="Pfam" id="PF09992"/>
    </source>
</evidence>
<dbReference type="Pfam" id="PF07833">
    <property type="entry name" value="Cu_amine_oxidN1"/>
    <property type="match status" value="1"/>
</dbReference>
<dbReference type="PANTHER" id="PTHR40446">
    <property type="entry name" value="N-ACETYLGLUCOSAMINE-1-PHOSPHODIESTER ALPHA-N-ACETYLGLUCOSAMINIDASE"/>
    <property type="match status" value="1"/>
</dbReference>
<dbReference type="EMBL" id="WBOS01000003">
    <property type="protein sequence ID" value="KAB2336762.1"/>
    <property type="molecule type" value="Genomic_DNA"/>
</dbReference>
<evidence type="ECO:0000259" key="2">
    <source>
        <dbReference type="Pfam" id="PF07833"/>
    </source>
</evidence>
<dbReference type="InterPro" id="IPR036582">
    <property type="entry name" value="Mao_N_sf"/>
</dbReference>